<evidence type="ECO:0000256" key="2">
    <source>
        <dbReference type="SAM" id="MobiDB-lite"/>
    </source>
</evidence>
<feature type="region of interest" description="Disordered" evidence="2">
    <location>
        <begin position="171"/>
        <end position="197"/>
    </location>
</feature>
<keyword evidence="1" id="KW-0175">Coiled coil</keyword>
<evidence type="ECO:0000256" key="1">
    <source>
        <dbReference type="SAM" id="Coils"/>
    </source>
</evidence>
<dbReference type="STRING" id="882083.SacmaDRAFT_4679"/>
<dbReference type="SUPFAM" id="SSF51261">
    <property type="entry name" value="Duplicated hybrid motif"/>
    <property type="match status" value="1"/>
</dbReference>
<evidence type="ECO:0000313" key="5">
    <source>
        <dbReference type="Proteomes" id="UP000004926"/>
    </source>
</evidence>
<evidence type="ECO:0000259" key="3">
    <source>
        <dbReference type="Pfam" id="PF01551"/>
    </source>
</evidence>
<dbReference type="InterPro" id="IPR011055">
    <property type="entry name" value="Dup_hybrid_motif"/>
</dbReference>
<dbReference type="eggNOG" id="COG0739">
    <property type="taxonomic scope" value="Bacteria"/>
</dbReference>
<sequence>MGVRIPLSRGAPVALLIIIALVGALGNTLAAGAQDTLADDIAAAEAELSAAQAELASTYQKFTAAQQRQQQATKAAADARAKADTARAESEAAAERVRQLQHKVDKFASASYRQGSTVGSVTAYLGSESPTDMLARASLLNAIGSEQLDVLDGMRKAMNERAAADKEAQAALRRATDNEAAAAKAKSDAEAAHRDAVAQKDSAQGAIDTLLAKKAALQAQAAQVTQAGAPAPAAPAPAGAPSVGSSGVVLPAQGTLTSTYGFRWGTVHYGIDIANSIGTPILSTMAGEVISSGPASGFGLWVRVRHDNGLITVYGHINESLVSVGQRVGAGQQIATMGNRGQSTGPHLHFEVHENGNKIDPLVWLRSHGVSI</sequence>
<dbReference type="Gene3D" id="6.10.250.3150">
    <property type="match status" value="1"/>
</dbReference>
<dbReference type="PANTHER" id="PTHR21666:SF270">
    <property type="entry name" value="MUREIN HYDROLASE ACTIVATOR ENVC"/>
    <property type="match status" value="1"/>
</dbReference>
<dbReference type="Gene3D" id="2.70.70.10">
    <property type="entry name" value="Glucose Permease (Domain IIA)"/>
    <property type="match status" value="1"/>
</dbReference>
<accession>H5WXY6</accession>
<dbReference type="RefSeq" id="WP_009156231.1">
    <property type="nucleotide sequence ID" value="NZ_CM001439.1"/>
</dbReference>
<feature type="domain" description="M23ase beta-sheet core" evidence="3">
    <location>
        <begin position="267"/>
        <end position="361"/>
    </location>
</feature>
<dbReference type="Pfam" id="PF01551">
    <property type="entry name" value="Peptidase_M23"/>
    <property type="match status" value="1"/>
</dbReference>
<feature type="compositionally biased region" description="Low complexity" evidence="2">
    <location>
        <begin position="171"/>
        <end position="184"/>
    </location>
</feature>
<dbReference type="HOGENOM" id="CLU_029425_3_5_11"/>
<dbReference type="EMBL" id="CM001439">
    <property type="protein sequence ID" value="EHR52853.1"/>
    <property type="molecule type" value="Genomic_DNA"/>
</dbReference>
<protein>
    <submittedName>
        <fullName evidence="4">Metalloendopeptidase-like membrane protein</fullName>
    </submittedName>
</protein>
<dbReference type="PANTHER" id="PTHR21666">
    <property type="entry name" value="PEPTIDASE-RELATED"/>
    <property type="match status" value="1"/>
</dbReference>
<dbReference type="CDD" id="cd12797">
    <property type="entry name" value="M23_peptidase"/>
    <property type="match status" value="1"/>
</dbReference>
<dbReference type="AlphaFoldDB" id="H5WXY6"/>
<feature type="coiled-coil region" evidence="1">
    <location>
        <begin position="200"/>
        <end position="227"/>
    </location>
</feature>
<keyword evidence="5" id="KW-1185">Reference proteome</keyword>
<name>H5WXY6_9PSEU</name>
<reference evidence="4 5" key="1">
    <citation type="journal article" date="2012" name="Stand. Genomic Sci.">
        <title>Genome sequence of the ocean sediment bacterium Saccharomonospora marina type strain (XMU15(T)).</title>
        <authorList>
            <person name="Klenk H.P."/>
            <person name="Lu M."/>
            <person name="Lucas S."/>
            <person name="Lapidus A."/>
            <person name="Copeland A."/>
            <person name="Pitluck S."/>
            <person name="Goodwin L.A."/>
            <person name="Han C."/>
            <person name="Tapia R."/>
            <person name="Brambilla E.M."/>
            <person name="Potter G."/>
            <person name="Land M."/>
            <person name="Ivanova N."/>
            <person name="Rohde M."/>
            <person name="Goker M."/>
            <person name="Detter J.C."/>
            <person name="Li W.J."/>
            <person name="Kyrpides N.C."/>
            <person name="Woyke T."/>
        </authorList>
    </citation>
    <scope>NUCLEOTIDE SEQUENCE [LARGE SCALE GENOMIC DNA]</scope>
    <source>
        <strain evidence="4 5">XMU15</strain>
    </source>
</reference>
<dbReference type="OrthoDB" id="1099523at2"/>
<dbReference type="InterPro" id="IPR016047">
    <property type="entry name" value="M23ase_b-sheet_dom"/>
</dbReference>
<proteinExistence type="predicted"/>
<feature type="compositionally biased region" description="Basic and acidic residues" evidence="2">
    <location>
        <begin position="185"/>
        <end position="197"/>
    </location>
</feature>
<dbReference type="Proteomes" id="UP000004926">
    <property type="component" value="Chromosome"/>
</dbReference>
<dbReference type="InterPro" id="IPR050570">
    <property type="entry name" value="Cell_wall_metabolism_enzyme"/>
</dbReference>
<evidence type="ECO:0000313" key="4">
    <source>
        <dbReference type="EMBL" id="EHR52853.1"/>
    </source>
</evidence>
<organism evidence="4 5">
    <name type="scientific">Saccharomonospora marina XMU15</name>
    <dbReference type="NCBI Taxonomy" id="882083"/>
    <lineage>
        <taxon>Bacteria</taxon>
        <taxon>Bacillati</taxon>
        <taxon>Actinomycetota</taxon>
        <taxon>Actinomycetes</taxon>
        <taxon>Pseudonocardiales</taxon>
        <taxon>Pseudonocardiaceae</taxon>
        <taxon>Saccharomonospora</taxon>
    </lineage>
</organism>
<dbReference type="GO" id="GO:0004222">
    <property type="term" value="F:metalloendopeptidase activity"/>
    <property type="evidence" value="ECO:0007669"/>
    <property type="project" value="TreeGrafter"/>
</dbReference>
<gene>
    <name evidence="4" type="ORF">SacmaDRAFT_4679</name>
</gene>
<feature type="coiled-coil region" evidence="1">
    <location>
        <begin position="34"/>
        <end position="103"/>
    </location>
</feature>